<accession>A0A8J5INY1</accession>
<proteinExistence type="predicted"/>
<organism evidence="1 2">
    <name type="scientific">Phytophthora aleatoria</name>
    <dbReference type="NCBI Taxonomy" id="2496075"/>
    <lineage>
        <taxon>Eukaryota</taxon>
        <taxon>Sar</taxon>
        <taxon>Stramenopiles</taxon>
        <taxon>Oomycota</taxon>
        <taxon>Peronosporomycetes</taxon>
        <taxon>Peronosporales</taxon>
        <taxon>Peronosporaceae</taxon>
        <taxon>Phytophthora</taxon>
    </lineage>
</organism>
<reference evidence="1" key="1">
    <citation type="submission" date="2021-01" db="EMBL/GenBank/DDBJ databases">
        <title>Phytophthora aleatoria, a newly-described species from Pinus radiata is distinct from Phytophthora cactorum isolates based on comparative genomics.</title>
        <authorList>
            <person name="Mcdougal R."/>
            <person name="Panda P."/>
            <person name="Williams N."/>
            <person name="Studholme D.J."/>
        </authorList>
    </citation>
    <scope>NUCLEOTIDE SEQUENCE</scope>
    <source>
        <strain evidence="1">NZFS 4037</strain>
    </source>
</reference>
<sequence length="81" mass="8890">MEAPNHALFPVALVRVTSMDCALVTAALLPSMCPVALNRVEIMDFAIVMADSSSVWYLVARWEALTTDYAVITSTQTKSKR</sequence>
<comment type="caution">
    <text evidence="1">The sequence shown here is derived from an EMBL/GenBank/DDBJ whole genome shotgun (WGS) entry which is preliminary data.</text>
</comment>
<gene>
    <name evidence="1" type="ORF">JG688_00007966</name>
</gene>
<dbReference type="Proteomes" id="UP000709295">
    <property type="component" value="Unassembled WGS sequence"/>
</dbReference>
<protein>
    <submittedName>
        <fullName evidence="1">Uncharacterized protein</fullName>
    </submittedName>
</protein>
<keyword evidence="2" id="KW-1185">Reference proteome</keyword>
<evidence type="ECO:0000313" key="2">
    <source>
        <dbReference type="Proteomes" id="UP000709295"/>
    </source>
</evidence>
<evidence type="ECO:0000313" key="1">
    <source>
        <dbReference type="EMBL" id="KAG6963859.1"/>
    </source>
</evidence>
<name>A0A8J5INY1_9STRA</name>
<dbReference type="AlphaFoldDB" id="A0A8J5INY1"/>
<dbReference type="EMBL" id="JAENGY010000402">
    <property type="protein sequence ID" value="KAG6963859.1"/>
    <property type="molecule type" value="Genomic_DNA"/>
</dbReference>